<dbReference type="SUPFAM" id="SSF53955">
    <property type="entry name" value="Lysozyme-like"/>
    <property type="match status" value="1"/>
</dbReference>
<keyword evidence="11" id="KW-0961">Cell wall biogenesis/degradation</keyword>
<keyword evidence="5" id="KW-0328">Glycosyltransferase</keyword>
<evidence type="ECO:0000256" key="14">
    <source>
        <dbReference type="SAM" id="MobiDB-lite"/>
    </source>
</evidence>
<keyword evidence="15" id="KW-0472">Membrane</keyword>
<evidence type="ECO:0000256" key="13">
    <source>
        <dbReference type="ARBA" id="ARBA00049902"/>
    </source>
</evidence>
<evidence type="ECO:0000256" key="11">
    <source>
        <dbReference type="ARBA" id="ARBA00023316"/>
    </source>
</evidence>
<reference evidence="18" key="1">
    <citation type="journal article" date="2023" name="PeerJ">
        <title>Selection and evaluation of lactic acid bacteria from chicken feces in Thailand as potential probiotics.</title>
        <authorList>
            <person name="Khurajog B."/>
            <person name="Disastra Y."/>
            <person name="Lawwyne L.D."/>
            <person name="Sirichokchatchawan W."/>
            <person name="Niyomtham W."/>
            <person name="Yindee J."/>
            <person name="Hampson D.J."/>
            <person name="Prapasarakul N."/>
        </authorList>
    </citation>
    <scope>NUCLEOTIDE SEQUENCE</scope>
    <source>
        <strain evidence="18">BF9</strain>
    </source>
</reference>
<comment type="catalytic activity">
    <reaction evidence="13">
        <text>[GlcNAc-(1-&gt;4)-Mur2Ac(oyl-L-Ala-gamma-D-Glu-L-Lys-D-Ala-D-Ala)](n)-di-trans,octa-cis-undecaprenyl diphosphate + beta-D-GlcNAc-(1-&gt;4)-Mur2Ac(oyl-L-Ala-gamma-D-Glu-L-Lys-D-Ala-D-Ala)-di-trans,octa-cis-undecaprenyl diphosphate = [GlcNAc-(1-&gt;4)-Mur2Ac(oyl-L-Ala-gamma-D-Glu-L-Lys-D-Ala-D-Ala)](n+1)-di-trans,octa-cis-undecaprenyl diphosphate + di-trans,octa-cis-undecaprenyl diphosphate + H(+)</text>
        <dbReference type="Rhea" id="RHEA:23708"/>
        <dbReference type="Rhea" id="RHEA-COMP:9602"/>
        <dbReference type="Rhea" id="RHEA-COMP:9603"/>
        <dbReference type="ChEBI" id="CHEBI:15378"/>
        <dbReference type="ChEBI" id="CHEBI:58405"/>
        <dbReference type="ChEBI" id="CHEBI:60033"/>
        <dbReference type="ChEBI" id="CHEBI:78435"/>
        <dbReference type="EC" id="2.4.99.28"/>
    </reaction>
</comment>
<keyword evidence="4" id="KW-0645">Protease</keyword>
<dbReference type="GO" id="GO:0008955">
    <property type="term" value="F:peptidoglycan glycosyltransferase activity"/>
    <property type="evidence" value="ECO:0007669"/>
    <property type="project" value="UniProtKB-EC"/>
</dbReference>
<dbReference type="InterPro" id="IPR036950">
    <property type="entry name" value="PBP_transglycosylase"/>
</dbReference>
<dbReference type="GO" id="GO:0009252">
    <property type="term" value="P:peptidoglycan biosynthetic process"/>
    <property type="evidence" value="ECO:0007669"/>
    <property type="project" value="UniProtKB-KW"/>
</dbReference>
<keyword evidence="15" id="KW-1133">Transmembrane helix</keyword>
<dbReference type="GO" id="GO:0008360">
    <property type="term" value="P:regulation of cell shape"/>
    <property type="evidence" value="ECO:0007669"/>
    <property type="project" value="UniProtKB-KW"/>
</dbReference>
<comment type="catalytic activity">
    <reaction evidence="12">
        <text>Preferential cleavage: (Ac)2-L-Lys-D-Ala-|-D-Ala. Also transpeptidation of peptidyl-alanyl moieties that are N-acyl substituents of D-alanine.</text>
        <dbReference type="EC" id="3.4.16.4"/>
    </reaction>
</comment>
<dbReference type="EMBL" id="JAWJAV010000001">
    <property type="protein sequence ID" value="MDV2620365.1"/>
    <property type="molecule type" value="Genomic_DNA"/>
</dbReference>
<proteinExistence type="inferred from homology"/>
<comment type="caution">
    <text evidence="18">The sequence shown here is derived from an EMBL/GenBank/DDBJ whole genome shotgun (WGS) entry which is preliminary data.</text>
</comment>
<feature type="compositionally biased region" description="Basic and acidic residues" evidence="14">
    <location>
        <begin position="287"/>
        <end position="297"/>
    </location>
</feature>
<dbReference type="InterPro" id="IPR001264">
    <property type="entry name" value="Glyco_trans_51"/>
</dbReference>
<dbReference type="GO" id="GO:0008658">
    <property type="term" value="F:penicillin binding"/>
    <property type="evidence" value="ECO:0007669"/>
    <property type="project" value="InterPro"/>
</dbReference>
<evidence type="ECO:0000256" key="6">
    <source>
        <dbReference type="ARBA" id="ARBA00022679"/>
    </source>
</evidence>
<evidence type="ECO:0000313" key="19">
    <source>
        <dbReference type="Proteomes" id="UP001280897"/>
    </source>
</evidence>
<keyword evidence="9" id="KW-0573">Peptidoglycan synthesis</keyword>
<dbReference type="Proteomes" id="UP001280897">
    <property type="component" value="Unassembled WGS sequence"/>
</dbReference>
<keyword evidence="6" id="KW-0808">Transferase</keyword>
<feature type="compositionally biased region" description="Basic and acidic residues" evidence="14">
    <location>
        <begin position="1"/>
        <end position="12"/>
    </location>
</feature>
<dbReference type="PANTHER" id="PTHR32282:SF29">
    <property type="entry name" value="PENICILLIN-BINDING PROTEIN 1A"/>
    <property type="match status" value="1"/>
</dbReference>
<evidence type="ECO:0000256" key="9">
    <source>
        <dbReference type="ARBA" id="ARBA00022984"/>
    </source>
</evidence>
<feature type="region of interest" description="Disordered" evidence="14">
    <location>
        <begin position="1"/>
        <end position="29"/>
    </location>
</feature>
<dbReference type="RefSeq" id="WP_024862354.1">
    <property type="nucleotide sequence ID" value="NZ_CP015206.1"/>
</dbReference>
<feature type="compositionally biased region" description="Polar residues" evidence="14">
    <location>
        <begin position="270"/>
        <end position="286"/>
    </location>
</feature>
<keyword evidence="7" id="KW-0378">Hydrolase</keyword>
<dbReference type="GO" id="GO:0009002">
    <property type="term" value="F:serine-type D-Ala-D-Ala carboxypeptidase activity"/>
    <property type="evidence" value="ECO:0007669"/>
    <property type="project" value="UniProtKB-EC"/>
</dbReference>
<feature type="region of interest" description="Disordered" evidence="14">
    <location>
        <begin position="696"/>
        <end position="773"/>
    </location>
</feature>
<evidence type="ECO:0000256" key="2">
    <source>
        <dbReference type="ARBA" id="ARBA00007739"/>
    </source>
</evidence>
<dbReference type="KEGG" id="paci:A4V11_01580"/>
<evidence type="ECO:0000256" key="8">
    <source>
        <dbReference type="ARBA" id="ARBA00022960"/>
    </source>
</evidence>
<dbReference type="SUPFAM" id="SSF56601">
    <property type="entry name" value="beta-lactamase/transpeptidase-like"/>
    <property type="match status" value="1"/>
</dbReference>
<evidence type="ECO:0000256" key="15">
    <source>
        <dbReference type="SAM" id="Phobius"/>
    </source>
</evidence>
<feature type="domain" description="Glycosyl transferase family 51" evidence="17">
    <location>
        <begin position="84"/>
        <end position="262"/>
    </location>
</feature>
<protein>
    <submittedName>
        <fullName evidence="18">PBP1A family penicillin-binding protein</fullName>
    </submittedName>
</protein>
<evidence type="ECO:0000256" key="7">
    <source>
        <dbReference type="ARBA" id="ARBA00022801"/>
    </source>
</evidence>
<dbReference type="NCBIfam" id="TIGR02074">
    <property type="entry name" value="PBP_1a_fam"/>
    <property type="match status" value="1"/>
</dbReference>
<evidence type="ECO:0000256" key="10">
    <source>
        <dbReference type="ARBA" id="ARBA00023268"/>
    </source>
</evidence>
<dbReference type="Pfam" id="PF00912">
    <property type="entry name" value="Transgly"/>
    <property type="match status" value="1"/>
</dbReference>
<sequence>MNSRNDNHEQPLRRTQHSQMQRSHTNKRGPSSWVKKLLLAAVGFLVALIVFGGGLFMYYAQSAPKITEAQLSSDNATVIYDKDGKVLTRLGSQNREYVKKEEIPKTLKHAIVSIEDRRFYKNNGIDPVRIVGAALANFTGSSLGLQGASTLTQQLVKLSVFSTDASDRTLKVKAQEAWLALQVDKKYSKDQILEFYINKVYMGNGVYGMETAAKYYFGKSLDKLDLAQLALLAGMPQSPTNYDPISNPKYAKSRRDTVLEAMVKNKEISRQQADQAENESIQSGLTDTHETTSESTKKNKIIDPYVKEVLTDLKDKGFDTTKGGLKVYTNMDYAAQKKLYELANDDQTVNFNDDEIQVGATMVDNKTGKIVAMLGGRKTGDVTYGLNRAVQTDRSSGSTAKPLMDYGPAFEYLKWPTYRKVKDIPFTYPGTNTKLYDFDHQFKGTMTVRDALIQSRNVPAIRTLQDVGISKASDFMEGLGITSKDGYTLSNGIGLYISTLQEAAAYAAFANGGIYHKPTYIHKVVTNDGKIYKYKSKGSRAMSKATAFLMTSILKGVTTDSNGSGRAANLPGINMASKTGTVAYSKKATEAYDIPSNASSDSWMTGYTKDYSLSVWTGFDHPNSTTGYLTQEQTNLAQYLWKYMIYYMAQYSSNADWSMPSSVGKKGENEYYQIGADYDDTGKSDDYAKNNKRSYSSIFSSSSSSSSSSKSSSSDEDKDDDHDEQSQKDDDSSSSESSSSSSSVSSSEPSSSETPSSSATSPSTENASVSSSN</sequence>
<feature type="compositionally biased region" description="Acidic residues" evidence="14">
    <location>
        <begin position="714"/>
        <end position="723"/>
    </location>
</feature>
<dbReference type="GO" id="GO:0030288">
    <property type="term" value="C:outer membrane-bounded periplasmic space"/>
    <property type="evidence" value="ECO:0007669"/>
    <property type="project" value="TreeGrafter"/>
</dbReference>
<keyword evidence="10" id="KW-0511">Multifunctional enzyme</keyword>
<name>A0AAP3X9C8_PEDAC</name>
<dbReference type="InterPro" id="IPR001460">
    <property type="entry name" value="PCN-bd_Tpept"/>
</dbReference>
<evidence type="ECO:0000256" key="5">
    <source>
        <dbReference type="ARBA" id="ARBA00022676"/>
    </source>
</evidence>
<feature type="transmembrane region" description="Helical" evidence="15">
    <location>
        <begin position="37"/>
        <end position="60"/>
    </location>
</feature>
<feature type="compositionally biased region" description="Low complexity" evidence="14">
    <location>
        <begin position="696"/>
        <end position="712"/>
    </location>
</feature>
<evidence type="ECO:0000256" key="12">
    <source>
        <dbReference type="ARBA" id="ARBA00034000"/>
    </source>
</evidence>
<dbReference type="GO" id="GO:0071555">
    <property type="term" value="P:cell wall organization"/>
    <property type="evidence" value="ECO:0007669"/>
    <property type="project" value="UniProtKB-KW"/>
</dbReference>
<evidence type="ECO:0000256" key="3">
    <source>
        <dbReference type="ARBA" id="ARBA00022645"/>
    </source>
</evidence>
<feature type="compositionally biased region" description="Low complexity" evidence="14">
    <location>
        <begin position="734"/>
        <end position="765"/>
    </location>
</feature>
<dbReference type="Gene3D" id="1.10.3810.10">
    <property type="entry name" value="Biosynthetic peptidoglycan transglycosylase-like"/>
    <property type="match status" value="1"/>
</dbReference>
<reference evidence="18" key="2">
    <citation type="submission" date="2023-10" db="EMBL/GenBank/DDBJ databases">
        <authorList>
            <person name="Khurajog B."/>
        </authorList>
    </citation>
    <scope>NUCLEOTIDE SEQUENCE</scope>
    <source>
        <strain evidence="18">BF9</strain>
    </source>
</reference>
<evidence type="ECO:0000256" key="1">
    <source>
        <dbReference type="ARBA" id="ARBA00007090"/>
    </source>
</evidence>
<dbReference type="PANTHER" id="PTHR32282">
    <property type="entry name" value="BINDING PROTEIN TRANSPEPTIDASE, PUTATIVE-RELATED"/>
    <property type="match status" value="1"/>
</dbReference>
<evidence type="ECO:0000313" key="18">
    <source>
        <dbReference type="EMBL" id="MDV2620365.1"/>
    </source>
</evidence>
<comment type="similarity">
    <text evidence="1">In the C-terminal section; belongs to the transpeptidase family.</text>
</comment>
<evidence type="ECO:0000259" key="17">
    <source>
        <dbReference type="Pfam" id="PF00912"/>
    </source>
</evidence>
<keyword evidence="8" id="KW-0133">Cell shape</keyword>
<dbReference type="Gene3D" id="3.40.710.10">
    <property type="entry name" value="DD-peptidase/beta-lactamase superfamily"/>
    <property type="match status" value="1"/>
</dbReference>
<comment type="similarity">
    <text evidence="2">In the N-terminal section; belongs to the glycosyltransferase 51 family.</text>
</comment>
<feature type="domain" description="Penicillin-binding protein transpeptidase" evidence="16">
    <location>
        <begin position="359"/>
        <end position="616"/>
    </location>
</feature>
<dbReference type="InterPro" id="IPR050396">
    <property type="entry name" value="Glycosyltr_51/Transpeptidase"/>
</dbReference>
<evidence type="ECO:0000256" key="4">
    <source>
        <dbReference type="ARBA" id="ARBA00022670"/>
    </source>
</evidence>
<dbReference type="GO" id="GO:0006508">
    <property type="term" value="P:proteolysis"/>
    <property type="evidence" value="ECO:0007669"/>
    <property type="project" value="UniProtKB-KW"/>
</dbReference>
<accession>A0AAP3X9C8</accession>
<organism evidence="18 19">
    <name type="scientific">Pediococcus acidilactici</name>
    <dbReference type="NCBI Taxonomy" id="1254"/>
    <lineage>
        <taxon>Bacteria</taxon>
        <taxon>Bacillati</taxon>
        <taxon>Bacillota</taxon>
        <taxon>Bacilli</taxon>
        <taxon>Lactobacillales</taxon>
        <taxon>Lactobacillaceae</taxon>
        <taxon>Pediococcus</taxon>
        <taxon>Pediococcus acidilactici group</taxon>
    </lineage>
</organism>
<dbReference type="Pfam" id="PF00905">
    <property type="entry name" value="Transpeptidase"/>
    <property type="match status" value="1"/>
</dbReference>
<keyword evidence="3" id="KW-0121">Carboxypeptidase</keyword>
<feature type="region of interest" description="Disordered" evidence="14">
    <location>
        <begin position="268"/>
        <end position="297"/>
    </location>
</feature>
<gene>
    <name evidence="18" type="ORF">R0G89_01255</name>
</gene>
<dbReference type="AlphaFoldDB" id="A0AAP3X9C8"/>
<dbReference type="InterPro" id="IPR023346">
    <property type="entry name" value="Lysozyme-like_dom_sf"/>
</dbReference>
<dbReference type="InterPro" id="IPR012338">
    <property type="entry name" value="Beta-lactam/transpept-like"/>
</dbReference>
<evidence type="ECO:0000259" key="16">
    <source>
        <dbReference type="Pfam" id="PF00905"/>
    </source>
</evidence>
<dbReference type="FunFam" id="1.10.3810.10:FF:000001">
    <property type="entry name" value="Penicillin-binding protein 1A"/>
    <property type="match status" value="1"/>
</dbReference>
<keyword evidence="15" id="KW-0812">Transmembrane</keyword>